<organism evidence="3 4">
    <name type="scientific">Zestomonas carbonaria</name>
    <dbReference type="NCBI Taxonomy" id="2762745"/>
    <lineage>
        <taxon>Bacteria</taxon>
        <taxon>Pseudomonadati</taxon>
        <taxon>Pseudomonadota</taxon>
        <taxon>Gammaproteobacteria</taxon>
        <taxon>Pseudomonadales</taxon>
        <taxon>Pseudomonadaceae</taxon>
        <taxon>Zestomonas</taxon>
    </lineage>
</organism>
<dbReference type="EMBL" id="CAJFCI010000067">
    <property type="protein sequence ID" value="CAD5108975.1"/>
    <property type="molecule type" value="Genomic_DNA"/>
</dbReference>
<proteinExistence type="predicted"/>
<keyword evidence="4" id="KW-1185">Reference proteome</keyword>
<name>A0A7U7EQ13_9GAMM</name>
<dbReference type="PANTHER" id="PTHR47197:SF3">
    <property type="entry name" value="DIHYDRO-HEME D1 DEHYDROGENASE"/>
    <property type="match status" value="1"/>
</dbReference>
<dbReference type="InterPro" id="IPR048433">
    <property type="entry name" value="YNCE-like_beta-prop"/>
</dbReference>
<dbReference type="Proteomes" id="UP000583387">
    <property type="component" value="Unassembled WGS sequence"/>
</dbReference>
<reference evidence="3 4" key="1">
    <citation type="submission" date="2020-08" db="EMBL/GenBank/DDBJ databases">
        <authorList>
            <person name="Criscuolo A."/>
        </authorList>
    </citation>
    <scope>NUCLEOTIDE SEQUENCE [LARGE SCALE GENOMIC DNA]</scope>
    <source>
        <strain evidence="3">CIP111764</strain>
    </source>
</reference>
<evidence type="ECO:0000256" key="1">
    <source>
        <dbReference type="ARBA" id="ARBA00022729"/>
    </source>
</evidence>
<sequence length="655" mass="69619">MNALQKTIGVALSGCVAIAGVVAWQLFGTQAGNPPADAAASAGSDPNRLVRDGVVIEFEALPVGGGPLTEGLFADVRFRLTDAATGQPLSGLAPGAWLDQGLAESDDRAMQCKSRTSLYLKGGLNAKPLLDLNSYYLLVMNKDASLTVIDPTTSVGGITSTLMRIALKRPPMDWVASADDRLLYVSMPDAGEVALVDTEKFQVLASLPAGRDPLRVALQPDGRYLWVGNNARDEADSGVTVIDTQTREIVLQEATGKGHHEIAFSDDSRHAFVSNRDAGTVSVFDIAGLKRLDDIPTGSNPLSLAFSSLSQAVYVVDGREGRVTVLDARSLAVRKVIPLQQGVGPMGFSPDGRFGLVLNTLENQVAVIDAASDTLLHRLEVAAEPYQLVFTRAYAYVRGLASPRVGMINLGSLGEGRQPIVQTFEAGPAAPKLAGDLPLAASLSPARDEAAVFVVNPVDNTTYFYMEGMNAPMSGYLNRGHTARAVRVVDRSLREVEPGVFGSRIKLPVAGPLDVAFMLNQPQLIHCFGTVVQGNPALEKQVSTPRVEFLLDSAPVTVGSPARARFRILQGRDSQPRAGIEDLQVRYFLAPASRPRQAAAREVEEGVYEALVEVNQAGAYYLHVGSASLGLAFGDQPYASLRALPGQPASTAQTP</sequence>
<gene>
    <name evidence="3" type="ORF">PSEWESI4_03271</name>
</gene>
<dbReference type="InterPro" id="IPR051200">
    <property type="entry name" value="Host-pathogen_enzymatic-act"/>
</dbReference>
<accession>A0A7U7EQ13</accession>
<dbReference type="SUPFAM" id="SSF51004">
    <property type="entry name" value="C-terminal (heme d1) domain of cytochrome cd1-nitrite reductase"/>
    <property type="match status" value="1"/>
</dbReference>
<dbReference type="Gene3D" id="2.130.10.10">
    <property type="entry name" value="YVTN repeat-like/Quinoprotein amine dehydrogenase"/>
    <property type="match status" value="2"/>
</dbReference>
<keyword evidence="1" id="KW-0732">Signal</keyword>
<dbReference type="InterPro" id="IPR015943">
    <property type="entry name" value="WD40/YVTN_repeat-like_dom_sf"/>
</dbReference>
<dbReference type="InterPro" id="IPR011048">
    <property type="entry name" value="Haem_d1_sf"/>
</dbReference>
<feature type="domain" description="YNCE-like beta-propeller" evidence="2">
    <location>
        <begin position="168"/>
        <end position="337"/>
    </location>
</feature>
<evidence type="ECO:0000313" key="4">
    <source>
        <dbReference type="Proteomes" id="UP000583387"/>
    </source>
</evidence>
<evidence type="ECO:0000259" key="2">
    <source>
        <dbReference type="Pfam" id="PF21783"/>
    </source>
</evidence>
<dbReference type="PANTHER" id="PTHR47197">
    <property type="entry name" value="PROTEIN NIRF"/>
    <property type="match status" value="1"/>
</dbReference>
<dbReference type="Pfam" id="PF21783">
    <property type="entry name" value="YNCE"/>
    <property type="match status" value="1"/>
</dbReference>
<comment type="caution">
    <text evidence="3">The sequence shown here is derived from an EMBL/GenBank/DDBJ whole genome shotgun (WGS) entry which is preliminary data.</text>
</comment>
<dbReference type="AlphaFoldDB" id="A0A7U7EQ13"/>
<evidence type="ECO:0000313" key="3">
    <source>
        <dbReference type="EMBL" id="CAD5108975.1"/>
    </source>
</evidence>
<protein>
    <recommendedName>
        <fullName evidence="2">YNCE-like beta-propeller domain-containing protein</fullName>
    </recommendedName>
</protein>